<dbReference type="InterPro" id="IPR027558">
    <property type="entry name" value="Pre_pil_HX9DG_C"/>
</dbReference>
<proteinExistence type="predicted"/>
<feature type="domain" description="DUF1559" evidence="2">
    <location>
        <begin position="38"/>
        <end position="276"/>
    </location>
</feature>
<organism evidence="3 4">
    <name type="scientific">Limnoglobus roseus</name>
    <dbReference type="NCBI Taxonomy" id="2598579"/>
    <lineage>
        <taxon>Bacteria</taxon>
        <taxon>Pseudomonadati</taxon>
        <taxon>Planctomycetota</taxon>
        <taxon>Planctomycetia</taxon>
        <taxon>Gemmatales</taxon>
        <taxon>Gemmataceae</taxon>
        <taxon>Limnoglobus</taxon>
    </lineage>
</organism>
<accession>A0A5C1AVI9</accession>
<dbReference type="Pfam" id="PF07963">
    <property type="entry name" value="N_methyl"/>
    <property type="match status" value="1"/>
</dbReference>
<dbReference type="AlphaFoldDB" id="A0A5C1AVI9"/>
<dbReference type="InterPro" id="IPR045584">
    <property type="entry name" value="Pilin-like"/>
</dbReference>
<gene>
    <name evidence="3" type="ORF">PX52LOC_07948</name>
</gene>
<keyword evidence="1" id="KW-0812">Transmembrane</keyword>
<dbReference type="PANTHER" id="PTHR30093">
    <property type="entry name" value="GENERAL SECRETION PATHWAY PROTEIN G"/>
    <property type="match status" value="1"/>
</dbReference>
<dbReference type="InterPro" id="IPR012902">
    <property type="entry name" value="N_methyl_site"/>
</dbReference>
<evidence type="ECO:0000313" key="3">
    <source>
        <dbReference type="EMBL" id="QEL20828.1"/>
    </source>
</evidence>
<dbReference type="PANTHER" id="PTHR30093:SF2">
    <property type="entry name" value="TYPE II SECRETION SYSTEM PROTEIN H"/>
    <property type="match status" value="1"/>
</dbReference>
<feature type="transmembrane region" description="Helical" evidence="1">
    <location>
        <begin position="12"/>
        <end position="34"/>
    </location>
</feature>
<dbReference type="NCBIfam" id="TIGR04294">
    <property type="entry name" value="pre_pil_HX9DG"/>
    <property type="match status" value="1"/>
</dbReference>
<dbReference type="Pfam" id="PF07596">
    <property type="entry name" value="SBP_bac_10"/>
    <property type="match status" value="1"/>
</dbReference>
<keyword evidence="1" id="KW-0472">Membrane</keyword>
<evidence type="ECO:0000313" key="4">
    <source>
        <dbReference type="Proteomes" id="UP000324974"/>
    </source>
</evidence>
<dbReference type="Gene3D" id="3.30.700.10">
    <property type="entry name" value="Glycoprotein, Type 4 Pilin"/>
    <property type="match status" value="1"/>
</dbReference>
<keyword evidence="4" id="KW-1185">Reference proteome</keyword>
<evidence type="ECO:0000256" key="1">
    <source>
        <dbReference type="SAM" id="Phobius"/>
    </source>
</evidence>
<dbReference type="SUPFAM" id="SSF54523">
    <property type="entry name" value="Pili subunits"/>
    <property type="match status" value="1"/>
</dbReference>
<dbReference type="EMBL" id="CP042425">
    <property type="protein sequence ID" value="QEL20828.1"/>
    <property type="molecule type" value="Genomic_DNA"/>
</dbReference>
<protein>
    <recommendedName>
        <fullName evidence="2">DUF1559 domain-containing protein</fullName>
    </recommendedName>
</protein>
<name>A0A5C1AVI9_9BACT</name>
<evidence type="ECO:0000259" key="2">
    <source>
        <dbReference type="Pfam" id="PF07596"/>
    </source>
</evidence>
<sequence>MRVLSRTRVPRRAFTLIELLVVIAIIAILIGLLLPAVQKVREAAARAKCTNNLKQMALACHGYQDTYNKLPAGWFVTKTVNLSPWWDWSTIILPYIEQAPLFTAINPDLALTATPTPAALPSSPAATTTTTNNTAVANTVVTTYLCPSDAAPNISSIWGNYPKNNYTCNRWVLGPDGSTQPTNLSIQTIQDGSSNTILLGERDGTRNVAGSTFVRHNNSSASFEGRIGYKINPQPAAGTVYTNGNNERLAYTSLHTGGVNFAFADGSIRFIRDTLDCDPADVHTNFPTLPATAINFTGARLELPNDGQTVSLP</sequence>
<reference evidence="4" key="1">
    <citation type="submission" date="2019-08" db="EMBL/GenBank/DDBJ databases">
        <title>Limnoglobus roseus gen. nov., sp. nov., a novel freshwater planctomycete with a giant genome from the family Gemmataceae.</title>
        <authorList>
            <person name="Kulichevskaya I.S."/>
            <person name="Naumoff D.G."/>
            <person name="Miroshnikov K."/>
            <person name="Ivanova A."/>
            <person name="Philippov D.A."/>
            <person name="Hakobyan A."/>
            <person name="Rijpstra I.C."/>
            <person name="Sinninghe Damste J.S."/>
            <person name="Liesack W."/>
            <person name="Dedysh S.N."/>
        </authorList>
    </citation>
    <scope>NUCLEOTIDE SEQUENCE [LARGE SCALE GENOMIC DNA]</scope>
    <source>
        <strain evidence="4">PX52</strain>
    </source>
</reference>
<dbReference type="Proteomes" id="UP000324974">
    <property type="component" value="Chromosome"/>
</dbReference>
<keyword evidence="1" id="KW-1133">Transmembrane helix</keyword>
<dbReference type="KEGG" id="lrs:PX52LOC_07948"/>
<dbReference type="InterPro" id="IPR011453">
    <property type="entry name" value="DUF1559"/>
</dbReference>
<dbReference type="NCBIfam" id="TIGR02532">
    <property type="entry name" value="IV_pilin_GFxxxE"/>
    <property type="match status" value="1"/>
</dbReference>